<evidence type="ECO:0000313" key="2">
    <source>
        <dbReference type="Proteomes" id="UP000199622"/>
    </source>
</evidence>
<sequence length="112" mass="12607">MGWWGRARAVAATGWRNATVDIVRVFVPRHRSLRRPPPDIHVRYREGTGIRLRAMSSTHGANALADFTDRLAWAGGWARHMVVLFPNGPRRPGPYAVPAYALTRRTEGGDHR</sequence>
<dbReference type="Proteomes" id="UP000199622">
    <property type="component" value="Unassembled WGS sequence"/>
</dbReference>
<keyword evidence="2" id="KW-1185">Reference proteome</keyword>
<dbReference type="AlphaFoldDB" id="A0A1H4QS68"/>
<dbReference type="EMBL" id="FNSO01000004">
    <property type="protein sequence ID" value="SEC22530.1"/>
    <property type="molecule type" value="Genomic_DNA"/>
</dbReference>
<gene>
    <name evidence="1" type="ORF">SAMN04489727_3013</name>
</gene>
<reference evidence="2" key="1">
    <citation type="submission" date="2016-10" db="EMBL/GenBank/DDBJ databases">
        <authorList>
            <person name="Varghese N."/>
            <person name="Submissions S."/>
        </authorList>
    </citation>
    <scope>NUCLEOTIDE SEQUENCE [LARGE SCALE GENOMIC DNA]</scope>
    <source>
        <strain evidence="2">DSM 44544</strain>
    </source>
</reference>
<evidence type="ECO:0000313" key="1">
    <source>
        <dbReference type="EMBL" id="SEC22530.1"/>
    </source>
</evidence>
<name>A0A1H4QS68_9PSEU</name>
<accession>A0A1H4QS68</accession>
<dbReference type="RefSeq" id="WP_208613295.1">
    <property type="nucleotide sequence ID" value="NZ_FNSO01000004.1"/>
</dbReference>
<protein>
    <submittedName>
        <fullName evidence="1">Uncharacterized protein</fullName>
    </submittedName>
</protein>
<proteinExistence type="predicted"/>
<organism evidence="1 2">
    <name type="scientific">Amycolatopsis tolypomycina</name>
    <dbReference type="NCBI Taxonomy" id="208445"/>
    <lineage>
        <taxon>Bacteria</taxon>
        <taxon>Bacillati</taxon>
        <taxon>Actinomycetota</taxon>
        <taxon>Actinomycetes</taxon>
        <taxon>Pseudonocardiales</taxon>
        <taxon>Pseudonocardiaceae</taxon>
        <taxon>Amycolatopsis</taxon>
    </lineage>
</organism>